<reference evidence="2" key="1">
    <citation type="submission" date="2018-11" db="EMBL/GenBank/DDBJ databases">
        <authorList>
            <consortium name="Pathogen Informatics"/>
        </authorList>
    </citation>
    <scope>NUCLEOTIDE SEQUENCE</scope>
</reference>
<organism evidence="2 3">
    <name type="scientific">Protopolystoma xenopodis</name>
    <dbReference type="NCBI Taxonomy" id="117903"/>
    <lineage>
        <taxon>Eukaryota</taxon>
        <taxon>Metazoa</taxon>
        <taxon>Spiralia</taxon>
        <taxon>Lophotrochozoa</taxon>
        <taxon>Platyhelminthes</taxon>
        <taxon>Monogenea</taxon>
        <taxon>Polyopisthocotylea</taxon>
        <taxon>Polystomatidea</taxon>
        <taxon>Polystomatidae</taxon>
        <taxon>Protopolystoma</taxon>
    </lineage>
</organism>
<accession>A0A3S5AV76</accession>
<dbReference type="AlphaFoldDB" id="A0A3S5AV76"/>
<protein>
    <submittedName>
        <fullName evidence="2">Uncharacterized protein</fullName>
    </submittedName>
</protein>
<proteinExistence type="predicted"/>
<feature type="compositionally biased region" description="Polar residues" evidence="1">
    <location>
        <begin position="46"/>
        <end position="61"/>
    </location>
</feature>
<sequence>MPALSREAACQPSDSVMFSTAPSGPSRRSRWPRRPAAQELGRSHQALASGSSMRACQTASRQRNKLRVSRRTGARERPAVGSRAEAEAEAGAEVKCVTKSVV</sequence>
<dbReference type="Proteomes" id="UP000784294">
    <property type="component" value="Unassembled WGS sequence"/>
</dbReference>
<feature type="compositionally biased region" description="Basic residues" evidence="1">
    <location>
        <begin position="62"/>
        <end position="72"/>
    </location>
</feature>
<gene>
    <name evidence="2" type="ORF">PXEA_LOCUS31989</name>
</gene>
<comment type="caution">
    <text evidence="2">The sequence shown here is derived from an EMBL/GenBank/DDBJ whole genome shotgun (WGS) entry which is preliminary data.</text>
</comment>
<keyword evidence="3" id="KW-1185">Reference proteome</keyword>
<evidence type="ECO:0000313" key="2">
    <source>
        <dbReference type="EMBL" id="VEL38549.1"/>
    </source>
</evidence>
<evidence type="ECO:0000313" key="3">
    <source>
        <dbReference type="Proteomes" id="UP000784294"/>
    </source>
</evidence>
<dbReference type="EMBL" id="CAAALY010258244">
    <property type="protein sequence ID" value="VEL38549.1"/>
    <property type="molecule type" value="Genomic_DNA"/>
</dbReference>
<evidence type="ECO:0000256" key="1">
    <source>
        <dbReference type="SAM" id="MobiDB-lite"/>
    </source>
</evidence>
<feature type="region of interest" description="Disordered" evidence="1">
    <location>
        <begin position="1"/>
        <end position="92"/>
    </location>
</feature>
<name>A0A3S5AV76_9PLAT</name>